<accession>A0A1H4UU01</accession>
<dbReference type="Gene3D" id="3.30.1330.40">
    <property type="entry name" value="RutC-like"/>
    <property type="match status" value="1"/>
</dbReference>
<protein>
    <submittedName>
        <fullName evidence="3">Enamine deaminase RidA, house cleaning of reactive enamine intermediates, YjgF/YER057c/UK114 family</fullName>
    </submittedName>
</protein>
<dbReference type="PANTHER" id="PTHR43760">
    <property type="entry name" value="ENDORIBONUCLEASE-RELATED"/>
    <property type="match status" value="1"/>
</dbReference>
<evidence type="ECO:0000313" key="4">
    <source>
        <dbReference type="Proteomes" id="UP000198992"/>
    </source>
</evidence>
<feature type="signal peptide" evidence="1">
    <location>
        <begin position="1"/>
        <end position="33"/>
    </location>
</feature>
<evidence type="ECO:0000313" key="3">
    <source>
        <dbReference type="EMBL" id="SEC72197.1"/>
    </source>
</evidence>
<keyword evidence="1" id="KW-0732">Signal</keyword>
<dbReference type="EMBL" id="FNTH01000001">
    <property type="protein sequence ID" value="SEC72197.1"/>
    <property type="molecule type" value="Genomic_DNA"/>
</dbReference>
<dbReference type="Pfam" id="PF14588">
    <property type="entry name" value="YjgF_endoribonc"/>
    <property type="match status" value="1"/>
</dbReference>
<dbReference type="RefSeq" id="WP_244549558.1">
    <property type="nucleotide sequence ID" value="NZ_FNTH01000001.1"/>
</dbReference>
<dbReference type="PANTHER" id="PTHR43760:SF1">
    <property type="entry name" value="ENDORIBONUCLEASE L-PSP_CHORISMATE MUTASE-LIKE DOMAIN-CONTAINING PROTEIN"/>
    <property type="match status" value="1"/>
</dbReference>
<dbReference type="SUPFAM" id="SSF55298">
    <property type="entry name" value="YjgF-like"/>
    <property type="match status" value="1"/>
</dbReference>
<proteinExistence type="predicted"/>
<feature type="domain" description="Endoribonuclease L-PSP/chorismate mutase-like" evidence="2">
    <location>
        <begin position="40"/>
        <end position="184"/>
    </location>
</feature>
<reference evidence="3 4" key="1">
    <citation type="submission" date="2016-10" db="EMBL/GenBank/DDBJ databases">
        <authorList>
            <person name="de Groot N.N."/>
        </authorList>
    </citation>
    <scope>NUCLEOTIDE SEQUENCE [LARGE SCALE GENOMIC DNA]</scope>
    <source>
        <strain evidence="3 4">MT12</strain>
    </source>
</reference>
<name>A0A1H4UU01_9BRAD</name>
<dbReference type="AlphaFoldDB" id="A0A1H4UU01"/>
<dbReference type="InterPro" id="IPR035959">
    <property type="entry name" value="RutC-like_sf"/>
</dbReference>
<organism evidence="3 4">
    <name type="scientific">Bradyrhizobium erythrophlei</name>
    <dbReference type="NCBI Taxonomy" id="1437360"/>
    <lineage>
        <taxon>Bacteria</taxon>
        <taxon>Pseudomonadati</taxon>
        <taxon>Pseudomonadota</taxon>
        <taxon>Alphaproteobacteria</taxon>
        <taxon>Hyphomicrobiales</taxon>
        <taxon>Nitrobacteraceae</taxon>
        <taxon>Bradyrhizobium</taxon>
    </lineage>
</organism>
<feature type="chain" id="PRO_5011450995" evidence="1">
    <location>
        <begin position="34"/>
        <end position="188"/>
    </location>
</feature>
<evidence type="ECO:0000259" key="2">
    <source>
        <dbReference type="Pfam" id="PF14588"/>
    </source>
</evidence>
<dbReference type="CDD" id="cd02199">
    <property type="entry name" value="YjgF_YER057c_UK114_like_1"/>
    <property type="match status" value="1"/>
</dbReference>
<sequence length="188" mass="19970">MTHMLCRTRLISWFGACVLGLGAWLAASSAAVAQNSPSAEARLKELNITLPPVPVPVANYVDAVRVGNLLFLAGNTPAADWKYKGKVGKDLTVQEGYDTARQVGLIMLAKVRVALGSLDRVKRVVKVFGMVNSAEGFGDQPKVVNGFSDLMVEIFGEAAGKHARSAVGMAGLPFNNAVEVEMIVEVAE</sequence>
<dbReference type="Proteomes" id="UP000198992">
    <property type="component" value="Unassembled WGS sequence"/>
</dbReference>
<gene>
    <name evidence="3" type="ORF">SAMN05444164_2575</name>
</gene>
<evidence type="ECO:0000256" key="1">
    <source>
        <dbReference type="SAM" id="SignalP"/>
    </source>
</evidence>
<dbReference type="InterPro" id="IPR013813">
    <property type="entry name" value="Endoribo_LPSP/chorism_mut-like"/>
</dbReference>